<dbReference type="PANTHER" id="PTHR31692:SF56">
    <property type="entry name" value="EXPANSIN-B2-RELATED"/>
    <property type="match status" value="1"/>
</dbReference>
<feature type="domain" description="Expansin-like EG45" evidence="4">
    <location>
        <begin position="286"/>
        <end position="394"/>
    </location>
</feature>
<dbReference type="SUPFAM" id="SSF49590">
    <property type="entry name" value="PHL pollen allergen"/>
    <property type="match status" value="2"/>
</dbReference>
<dbReference type="InterPro" id="IPR009009">
    <property type="entry name" value="RlpA-like_DPBB"/>
</dbReference>
<evidence type="ECO:0000256" key="3">
    <source>
        <dbReference type="RuleBase" id="RU003460"/>
    </source>
</evidence>
<evidence type="ECO:0000256" key="1">
    <source>
        <dbReference type="ARBA" id="ARBA00004613"/>
    </source>
</evidence>
<accession>A0A6D2KT66</accession>
<dbReference type="CDD" id="cd22275">
    <property type="entry name" value="DPBB_EXPB_N"/>
    <property type="match status" value="2"/>
</dbReference>
<dbReference type="PRINTS" id="PR00829">
    <property type="entry name" value="LOLP1ALLERGN"/>
</dbReference>
<dbReference type="GO" id="GO:0005576">
    <property type="term" value="C:extracellular region"/>
    <property type="evidence" value="ECO:0007669"/>
    <property type="project" value="UniProtKB-SubCell"/>
</dbReference>
<feature type="domain" description="Expansin-like EG45" evidence="4">
    <location>
        <begin position="65"/>
        <end position="173"/>
    </location>
</feature>
<dbReference type="OrthoDB" id="406505at2759"/>
<dbReference type="PROSITE" id="PS50842">
    <property type="entry name" value="EXPANSIN_EG45"/>
    <property type="match status" value="2"/>
</dbReference>
<keyword evidence="2" id="KW-0964">Secreted</keyword>
<dbReference type="InterPro" id="IPR036908">
    <property type="entry name" value="RlpA-like_sf"/>
</dbReference>
<dbReference type="GO" id="GO:0009653">
    <property type="term" value="P:anatomical structure morphogenesis"/>
    <property type="evidence" value="ECO:0007669"/>
    <property type="project" value="UniProtKB-ARBA"/>
</dbReference>
<dbReference type="SUPFAM" id="SSF50685">
    <property type="entry name" value="Barwin-like endoglucanases"/>
    <property type="match status" value="2"/>
</dbReference>
<dbReference type="InterPro" id="IPR007118">
    <property type="entry name" value="Expan_Lol_pI"/>
</dbReference>
<dbReference type="PROSITE" id="PS50843">
    <property type="entry name" value="EXPANSIN_CBD"/>
    <property type="match status" value="2"/>
</dbReference>
<dbReference type="PRINTS" id="PR01225">
    <property type="entry name" value="EXPANSNFAMLY"/>
</dbReference>
<dbReference type="PANTHER" id="PTHR31692">
    <property type="entry name" value="EXPANSIN-B3"/>
    <property type="match status" value="1"/>
</dbReference>
<comment type="caution">
    <text evidence="6">The sequence shown here is derived from an EMBL/GenBank/DDBJ whole genome shotgun (WGS) entry which is preliminary data.</text>
</comment>
<feature type="domain" description="Expansin-like CBD" evidence="5">
    <location>
        <begin position="407"/>
        <end position="488"/>
    </location>
</feature>
<feature type="domain" description="Expansin-like CBD" evidence="5">
    <location>
        <begin position="186"/>
        <end position="269"/>
    </location>
</feature>
<dbReference type="Gene3D" id="2.60.40.760">
    <property type="entry name" value="Expansin, cellulose-binding-like domain"/>
    <property type="match status" value="2"/>
</dbReference>
<dbReference type="SMART" id="SM00837">
    <property type="entry name" value="DPBB_1"/>
    <property type="match status" value="2"/>
</dbReference>
<dbReference type="InterPro" id="IPR036749">
    <property type="entry name" value="Expansin_CBD_sf"/>
</dbReference>
<organism evidence="6 7">
    <name type="scientific">Microthlaspi erraticum</name>
    <dbReference type="NCBI Taxonomy" id="1685480"/>
    <lineage>
        <taxon>Eukaryota</taxon>
        <taxon>Viridiplantae</taxon>
        <taxon>Streptophyta</taxon>
        <taxon>Embryophyta</taxon>
        <taxon>Tracheophyta</taxon>
        <taxon>Spermatophyta</taxon>
        <taxon>Magnoliopsida</taxon>
        <taxon>eudicotyledons</taxon>
        <taxon>Gunneridae</taxon>
        <taxon>Pentapetalae</taxon>
        <taxon>rosids</taxon>
        <taxon>malvids</taxon>
        <taxon>Brassicales</taxon>
        <taxon>Brassicaceae</taxon>
        <taxon>Coluteocarpeae</taxon>
        <taxon>Microthlaspi</taxon>
    </lineage>
</organism>
<dbReference type="Pfam" id="PF03330">
    <property type="entry name" value="DPBB_1"/>
    <property type="match status" value="2"/>
</dbReference>
<evidence type="ECO:0000313" key="7">
    <source>
        <dbReference type="Proteomes" id="UP000467841"/>
    </source>
</evidence>
<dbReference type="Proteomes" id="UP000467841">
    <property type="component" value="Unassembled WGS sequence"/>
</dbReference>
<gene>
    <name evidence="6" type="ORF">MERR_LOCUS37902</name>
</gene>
<proteinExistence type="inferred from homology"/>
<dbReference type="Gene3D" id="2.40.40.10">
    <property type="entry name" value="RlpA-like domain"/>
    <property type="match status" value="2"/>
</dbReference>
<evidence type="ECO:0000259" key="4">
    <source>
        <dbReference type="PROSITE" id="PS50842"/>
    </source>
</evidence>
<evidence type="ECO:0000256" key="2">
    <source>
        <dbReference type="ARBA" id="ARBA00022525"/>
    </source>
</evidence>
<dbReference type="EMBL" id="CACVBM020001451">
    <property type="protein sequence ID" value="CAA7050667.1"/>
    <property type="molecule type" value="Genomic_DNA"/>
</dbReference>
<name>A0A6D2KT66_9BRAS</name>
<evidence type="ECO:0000313" key="6">
    <source>
        <dbReference type="EMBL" id="CAA7050667.1"/>
    </source>
</evidence>
<dbReference type="InterPro" id="IPR007117">
    <property type="entry name" value="Expansin_CBD"/>
</dbReference>
<comment type="subcellular location">
    <subcellularLocation>
        <location evidence="1">Secreted</location>
    </subcellularLocation>
</comment>
<dbReference type="InterPro" id="IPR007112">
    <property type="entry name" value="Expansin/allergen_DPBB_dom"/>
</dbReference>
<comment type="similarity">
    <text evidence="3">Belongs to the expansin family.</text>
</comment>
<dbReference type="Pfam" id="PF01357">
    <property type="entry name" value="Expansin_C"/>
    <property type="match status" value="2"/>
</dbReference>
<reference evidence="6" key="1">
    <citation type="submission" date="2020-01" db="EMBL/GenBank/DDBJ databases">
        <authorList>
            <person name="Mishra B."/>
        </authorList>
    </citation>
    <scope>NUCLEOTIDE SEQUENCE [LARGE SCALE GENOMIC DNA]</scope>
</reference>
<evidence type="ECO:0000259" key="5">
    <source>
        <dbReference type="PROSITE" id="PS50843"/>
    </source>
</evidence>
<dbReference type="InterPro" id="IPR005795">
    <property type="entry name" value="LolPI"/>
</dbReference>
<keyword evidence="7" id="KW-1185">Reference proteome</keyword>
<dbReference type="AlphaFoldDB" id="A0A6D2KT66"/>
<sequence length="492" mass="51840">MAILVVERYSTITNLLLGLTFLLLNSTHCFSPKKLNISALSTGGSDWSLAGATWYGNPTGYGSDGGACGYGNAVAQSPFSAMVSAGGASLFKSGKGCGACYQIKCTSKPACSKNPVTVVITDECPGCVTESVHFDLSGTSFGAMAISGHDSQLRGVGVLQILYRKVECNYVGKTVTFQVEEGSNTNYFAAVVEYEDGDGEIGRVELKQALDSDTWLPMSQLWGAVWKLDVTSPLRAPLSLRVTSLDSGETVVASDVIPAGWQTDAAGWGKAGVTWYGEPEGAGSTGGACGFGLAVQNPPFNAMISAGGPSLFNNGIGCGTCYQIMCTENPACSRTPITITDECPGGPCASEPVHFDLSGKAMGALARPGQGYRLRDAGVLRVGYRRAPCLYKGTNIAFRMDAGANPYYMAFIVEYENGDGDLASVEIQPVGGAFMAMQEMRSAVWKINSGSPLGGPFNIRLTSRESRKVAVAQAVIPANWKPDETYRSVVNF</sequence>
<protein>
    <submittedName>
        <fullName evidence="6">Uncharacterized protein</fullName>
    </submittedName>
</protein>